<dbReference type="NCBIfam" id="TIGR00805">
    <property type="entry name" value="oat"/>
    <property type="match status" value="1"/>
</dbReference>
<dbReference type="Pfam" id="PF03137">
    <property type="entry name" value="OATP"/>
    <property type="match status" value="1"/>
</dbReference>
<dbReference type="InterPro" id="IPR002350">
    <property type="entry name" value="Kazal_dom"/>
</dbReference>
<feature type="domain" description="Kazal-like" evidence="10">
    <location>
        <begin position="612"/>
        <end position="671"/>
    </location>
</feature>
<feature type="transmembrane region" description="Helical" evidence="8">
    <location>
        <begin position="260"/>
        <end position="282"/>
    </location>
</feature>
<dbReference type="Gene3D" id="1.20.1250.20">
    <property type="entry name" value="MFS general substrate transporter like domains"/>
    <property type="match status" value="1"/>
</dbReference>
<dbReference type="Gene3D" id="3.30.60.30">
    <property type="match status" value="1"/>
</dbReference>
<dbReference type="InParanoid" id="B4LFS2"/>
<dbReference type="InterPro" id="IPR036259">
    <property type="entry name" value="MFS_trans_sf"/>
</dbReference>
<evidence type="ECO:0000313" key="12">
    <source>
        <dbReference type="Proteomes" id="UP000008792"/>
    </source>
</evidence>
<protein>
    <recommendedName>
        <fullName evidence="8">Solute carrier organic anion transporter family member</fullName>
    </recommendedName>
</protein>
<feature type="transmembrane region" description="Helical" evidence="8">
    <location>
        <begin position="777"/>
        <end position="797"/>
    </location>
</feature>
<dbReference type="InterPro" id="IPR036058">
    <property type="entry name" value="Kazal_dom_sf"/>
</dbReference>
<dbReference type="EMBL" id="CH940647">
    <property type="protein sequence ID" value="KRF84312.1"/>
    <property type="molecule type" value="Genomic_DNA"/>
</dbReference>
<keyword evidence="12" id="KW-1185">Reference proteome</keyword>
<feature type="transmembrane region" description="Helical" evidence="8">
    <location>
        <begin position="436"/>
        <end position="456"/>
    </location>
</feature>
<dbReference type="EMBL" id="CH940647">
    <property type="protein sequence ID" value="EDW69299.1"/>
    <property type="molecule type" value="Genomic_DNA"/>
</dbReference>
<dbReference type="OMA" id="NFAPICG"/>
<evidence type="ECO:0000256" key="9">
    <source>
        <dbReference type="SAM" id="MobiDB-lite"/>
    </source>
</evidence>
<feature type="transmembrane region" description="Helical" evidence="8">
    <location>
        <begin position="541"/>
        <end position="563"/>
    </location>
</feature>
<keyword evidence="4 8" id="KW-0812">Transmembrane</keyword>
<dbReference type="eggNOG" id="KOG3626">
    <property type="taxonomic scope" value="Eukaryota"/>
</dbReference>
<feature type="transmembrane region" description="Helical" evidence="8">
    <location>
        <begin position="725"/>
        <end position="748"/>
    </location>
</feature>
<sequence length="838" mass="89426">MMKSQSDVEAPPTAAAGNGQQKPTNGHSNGNGNGNGNGYHQNGGGRRDSTQAFTPLLAQHNSTIVEAATPAATPTTMLYESTPSNNNEWKASEDINNLKNGLLSNNNGNGHNGHSLREKYAHEQAPLTGGYKLPGGGVVGGGGGGVGGARAHGSESEESDFDSDLNGGGDEGSNCGLFGCRPRWARRFASTHVFMVVFLLAYILQGMYMTYFVSVITTIEKLFQIKSKTTGFLLSASEMGQISTAMLLTYFAGRGHRPRWIACGMVLFSIAAFACALPHFIFGEQLMQSSVFLQPQSPAPSSSASASSHNLWSNATDPNLCVLGGNGTLAGSECNEQRQLEQASHSKITVIVLCIFFGSLLSSGIGQTAVATLGIPYIDDNVGSKQSPMYMAVTIGMRILGPASGFIVGSFCTRWYVNFANPGFDASDPRWIGAWWLGPVAIGSLMLLASIAMFSFPKQLRGKQQAQAQATGAVGASAPELEEKPKLKDFPKTVRRQLSNDILMFRTASCVFHLLPIAGLYTFLPKYLETQFRLATYDANMIAAFCGILVMGIGIVISGLFILKRKPTARGVAAWIAFTALVYSAGMIILMFIGCSTNDFAGYKAGDANSPAMIEPACSAVLNCTCDKENFAPICGTDGKMYISACHAGCSSSTLRASDNRTLYSDCACIPHVAEAVNGYCDNNCKNFIYFILIFAICVFMHSTSEVGSMLLVMRCTHPKDKAMAMGVIQSAIGLFGNVPCPIIYGAVVDSACLIWKSVCGKHGACSLYDADTFRQYFLGITAGIMFLAFLMDLVVWRKAHRIDIAPDQPEGAAHAPATRLDLSESKQPIAPPPDTTV</sequence>
<dbReference type="EMBL" id="CH940647">
    <property type="protein sequence ID" value="KRF84315.1"/>
    <property type="molecule type" value="Genomic_DNA"/>
</dbReference>
<feature type="compositionally biased region" description="Gly residues" evidence="9">
    <location>
        <begin position="29"/>
        <end position="44"/>
    </location>
</feature>
<feature type="transmembrane region" description="Helical" evidence="8">
    <location>
        <begin position="572"/>
        <end position="594"/>
    </location>
</feature>
<comment type="subcellular location">
    <subcellularLocation>
        <location evidence="1 8">Cell membrane</location>
        <topology evidence="1 8">Multi-pass membrane protein</topology>
    </subcellularLocation>
</comment>
<dbReference type="PROSITE" id="PS51465">
    <property type="entry name" value="KAZAL_2"/>
    <property type="match status" value="1"/>
</dbReference>
<reference evidence="11" key="2">
    <citation type="journal article" date="2008" name="Bioinformatics">
        <title>Assembly reconciliation.</title>
        <authorList>
            <person name="Zimin A.V."/>
            <person name="Smith D.R."/>
            <person name="Sutton G."/>
            <person name="Yorke J.A."/>
        </authorList>
    </citation>
    <scope>NUCLEOTIDE SEQUENCE</scope>
    <source>
        <strain evidence="11">TSC#15010-1051.87</strain>
    </source>
</reference>
<organism evidence="11 12">
    <name type="scientific">Drosophila virilis</name>
    <name type="common">Fruit fly</name>
    <dbReference type="NCBI Taxonomy" id="7244"/>
    <lineage>
        <taxon>Eukaryota</taxon>
        <taxon>Metazoa</taxon>
        <taxon>Ecdysozoa</taxon>
        <taxon>Arthropoda</taxon>
        <taxon>Hexapoda</taxon>
        <taxon>Insecta</taxon>
        <taxon>Pterygota</taxon>
        <taxon>Neoptera</taxon>
        <taxon>Endopterygota</taxon>
        <taxon>Diptera</taxon>
        <taxon>Brachycera</taxon>
        <taxon>Muscomorpha</taxon>
        <taxon>Ephydroidea</taxon>
        <taxon>Drosophilidae</taxon>
        <taxon>Drosophila</taxon>
    </lineage>
</organism>
<dbReference type="GO" id="GO:0015347">
    <property type="term" value="F:sodium-independent organic anion transmembrane transporter activity"/>
    <property type="evidence" value="ECO:0007669"/>
    <property type="project" value="TreeGrafter"/>
</dbReference>
<dbReference type="EMBL" id="CH940647">
    <property type="protein sequence ID" value="KRF84311.1"/>
    <property type="molecule type" value="Genomic_DNA"/>
</dbReference>
<dbReference type="InterPro" id="IPR004156">
    <property type="entry name" value="OATP"/>
</dbReference>
<evidence type="ECO:0000256" key="1">
    <source>
        <dbReference type="ARBA" id="ARBA00004651"/>
    </source>
</evidence>
<evidence type="ECO:0000256" key="5">
    <source>
        <dbReference type="ARBA" id="ARBA00022989"/>
    </source>
</evidence>
<dbReference type="GO" id="GO:0006811">
    <property type="term" value="P:monoatomic ion transport"/>
    <property type="evidence" value="ECO:0007669"/>
    <property type="project" value="UniProtKB-KW"/>
</dbReference>
<dbReference type="PANTHER" id="PTHR11388">
    <property type="entry name" value="ORGANIC ANION TRANSPORTER"/>
    <property type="match status" value="1"/>
</dbReference>
<reference evidence="11" key="3">
    <citation type="submission" date="2008-06" db="EMBL/GenBank/DDBJ databases">
        <authorList>
            <consortium name="FlyBase"/>
        </authorList>
    </citation>
    <scope>NUCLEOTIDE SEQUENCE</scope>
    <source>
        <strain evidence="11">TSC#15010-1051.87</strain>
    </source>
</reference>
<dbReference type="PANTHER" id="PTHR11388:SF159">
    <property type="entry name" value="SOLUTE CARRIER ORGANIC ANION TRANSPORTER FAMILY MEMBER 74D"/>
    <property type="match status" value="1"/>
</dbReference>
<dbReference type="SUPFAM" id="SSF100895">
    <property type="entry name" value="Kazal-type serine protease inhibitors"/>
    <property type="match status" value="1"/>
</dbReference>
<dbReference type="OrthoDB" id="5062115at2759"/>
<proteinExistence type="inferred from homology"/>
<evidence type="ECO:0000256" key="4">
    <source>
        <dbReference type="ARBA" id="ARBA00022692"/>
    </source>
</evidence>
<keyword evidence="8" id="KW-0406">Ion transport</keyword>
<comment type="similarity">
    <text evidence="2 8">Belongs to the organo anion transporter (TC 2.A.60) family.</text>
</comment>
<dbReference type="SUPFAM" id="SSF103473">
    <property type="entry name" value="MFS general substrate transporter"/>
    <property type="match status" value="1"/>
</dbReference>
<accession>B4LFS2</accession>
<feature type="transmembrane region" description="Helical" evidence="8">
    <location>
        <begin position="193"/>
        <end position="212"/>
    </location>
</feature>
<reference evidence="11 12" key="1">
    <citation type="journal article" date="2007" name="Nature">
        <title>Evolution of genes and genomes on the Drosophila phylogeny.</title>
        <authorList>
            <consortium name="Drosophila 12 Genomes Consortium"/>
            <person name="Clark A.G."/>
            <person name="Eisen M.B."/>
            <person name="Smith D.R."/>
            <person name="Bergman C.M."/>
            <person name="Oliver B."/>
            <person name="Markow T.A."/>
            <person name="Kaufman T.C."/>
            <person name="Kellis M."/>
            <person name="Gelbart W."/>
            <person name="Iyer V.N."/>
            <person name="Pollard D.A."/>
            <person name="Sackton T.B."/>
            <person name="Larracuente A.M."/>
            <person name="Singh N.D."/>
            <person name="Abad J.P."/>
            <person name="Abt D.N."/>
            <person name="Adryan B."/>
            <person name="Aguade M."/>
            <person name="Akashi H."/>
            <person name="Anderson W.W."/>
            <person name="Aquadro C.F."/>
            <person name="Ardell D.H."/>
            <person name="Arguello R."/>
            <person name="Artieri C.G."/>
            <person name="Barbash D.A."/>
            <person name="Barker D."/>
            <person name="Barsanti P."/>
            <person name="Batterham P."/>
            <person name="Batzoglou S."/>
            <person name="Begun D."/>
            <person name="Bhutkar A."/>
            <person name="Blanco E."/>
            <person name="Bosak S.A."/>
            <person name="Bradley R.K."/>
            <person name="Brand A.D."/>
            <person name="Brent M.R."/>
            <person name="Brooks A.N."/>
            <person name="Brown R.H."/>
            <person name="Butlin R.K."/>
            <person name="Caggese C."/>
            <person name="Calvi B.R."/>
            <person name="Bernardo de Carvalho A."/>
            <person name="Caspi A."/>
            <person name="Castrezana S."/>
            <person name="Celniker S.E."/>
            <person name="Chang J.L."/>
            <person name="Chapple C."/>
            <person name="Chatterji S."/>
            <person name="Chinwalla A."/>
            <person name="Civetta A."/>
            <person name="Clifton S.W."/>
            <person name="Comeron J.M."/>
            <person name="Costello J.C."/>
            <person name="Coyne J.A."/>
            <person name="Daub J."/>
            <person name="David R.G."/>
            <person name="Delcher A.L."/>
            <person name="Delehaunty K."/>
            <person name="Do C.B."/>
            <person name="Ebling H."/>
            <person name="Edwards K."/>
            <person name="Eickbush T."/>
            <person name="Evans J.D."/>
            <person name="Filipski A."/>
            <person name="Findeiss S."/>
            <person name="Freyhult E."/>
            <person name="Fulton L."/>
            <person name="Fulton R."/>
            <person name="Garcia A.C."/>
            <person name="Gardiner A."/>
            <person name="Garfield D.A."/>
            <person name="Garvin B.E."/>
            <person name="Gibson G."/>
            <person name="Gilbert D."/>
            <person name="Gnerre S."/>
            <person name="Godfrey J."/>
            <person name="Good R."/>
            <person name="Gotea V."/>
            <person name="Gravely B."/>
            <person name="Greenberg A.J."/>
            <person name="Griffiths-Jones S."/>
            <person name="Gross S."/>
            <person name="Guigo R."/>
            <person name="Gustafson E.A."/>
            <person name="Haerty W."/>
            <person name="Hahn M.W."/>
            <person name="Halligan D.L."/>
            <person name="Halpern A.L."/>
            <person name="Halter G.M."/>
            <person name="Han M.V."/>
            <person name="Heger A."/>
            <person name="Hillier L."/>
            <person name="Hinrichs A.S."/>
            <person name="Holmes I."/>
            <person name="Hoskins R.A."/>
            <person name="Hubisz M.J."/>
            <person name="Hultmark D."/>
            <person name="Huntley M.A."/>
            <person name="Jaffe D.B."/>
            <person name="Jagadeeshan S."/>
            <person name="Jeck W.R."/>
            <person name="Johnson J."/>
            <person name="Jones C.D."/>
            <person name="Jordan W.C."/>
            <person name="Karpen G.H."/>
            <person name="Kataoka E."/>
            <person name="Keightley P.D."/>
            <person name="Kheradpour P."/>
            <person name="Kirkness E.F."/>
            <person name="Koerich L.B."/>
            <person name="Kristiansen K."/>
            <person name="Kudrna D."/>
            <person name="Kulathinal R.J."/>
            <person name="Kumar S."/>
            <person name="Kwok R."/>
            <person name="Lander E."/>
            <person name="Langley C.H."/>
            <person name="Lapoint R."/>
            <person name="Lazzaro B.P."/>
            <person name="Lee S.J."/>
            <person name="Levesque L."/>
            <person name="Li R."/>
            <person name="Lin C.F."/>
            <person name="Lin M.F."/>
            <person name="Lindblad-Toh K."/>
            <person name="Llopart A."/>
            <person name="Long M."/>
            <person name="Low L."/>
            <person name="Lozovsky E."/>
            <person name="Lu J."/>
            <person name="Luo M."/>
            <person name="Machado C.A."/>
            <person name="Makalowski W."/>
            <person name="Marzo M."/>
            <person name="Matsuda M."/>
            <person name="Matzkin L."/>
            <person name="McAllister B."/>
            <person name="McBride C.S."/>
            <person name="McKernan B."/>
            <person name="McKernan K."/>
            <person name="Mendez-Lago M."/>
            <person name="Minx P."/>
            <person name="Mollenhauer M.U."/>
            <person name="Montooth K."/>
            <person name="Mount S.M."/>
            <person name="Mu X."/>
            <person name="Myers E."/>
            <person name="Negre B."/>
            <person name="Newfeld S."/>
            <person name="Nielsen R."/>
            <person name="Noor M.A."/>
            <person name="O'Grady P."/>
            <person name="Pachter L."/>
            <person name="Papaceit M."/>
            <person name="Parisi M.J."/>
            <person name="Parisi M."/>
            <person name="Parts L."/>
            <person name="Pedersen J.S."/>
            <person name="Pesole G."/>
            <person name="Phillippy A.M."/>
            <person name="Ponting C.P."/>
            <person name="Pop M."/>
            <person name="Porcelli D."/>
            <person name="Powell J.R."/>
            <person name="Prohaska S."/>
            <person name="Pruitt K."/>
            <person name="Puig M."/>
            <person name="Quesneville H."/>
            <person name="Ram K.R."/>
            <person name="Rand D."/>
            <person name="Rasmussen M.D."/>
            <person name="Reed L.K."/>
            <person name="Reenan R."/>
            <person name="Reily A."/>
            <person name="Remington K.A."/>
            <person name="Rieger T.T."/>
            <person name="Ritchie M.G."/>
            <person name="Robin C."/>
            <person name="Rogers Y.H."/>
            <person name="Rohde C."/>
            <person name="Rozas J."/>
            <person name="Rubenfield M.J."/>
            <person name="Ruiz A."/>
            <person name="Russo S."/>
            <person name="Salzberg S.L."/>
            <person name="Sanchez-Gracia A."/>
            <person name="Saranga D.J."/>
            <person name="Sato H."/>
            <person name="Schaeffer S.W."/>
            <person name="Schatz M.C."/>
            <person name="Schlenke T."/>
            <person name="Schwartz R."/>
            <person name="Segarra C."/>
            <person name="Singh R.S."/>
            <person name="Sirot L."/>
            <person name="Sirota M."/>
            <person name="Sisneros N.B."/>
            <person name="Smith C.D."/>
            <person name="Smith T.F."/>
            <person name="Spieth J."/>
            <person name="Stage D.E."/>
            <person name="Stark A."/>
            <person name="Stephan W."/>
            <person name="Strausberg R.L."/>
            <person name="Strempel S."/>
            <person name="Sturgill D."/>
            <person name="Sutton G."/>
            <person name="Sutton G.G."/>
            <person name="Tao W."/>
            <person name="Teichmann S."/>
            <person name="Tobari Y.N."/>
            <person name="Tomimura Y."/>
            <person name="Tsolas J.M."/>
            <person name="Valente V.L."/>
            <person name="Venter E."/>
            <person name="Venter J.C."/>
            <person name="Vicario S."/>
            <person name="Vieira F.G."/>
            <person name="Vilella A.J."/>
            <person name="Villasante A."/>
            <person name="Walenz B."/>
            <person name="Wang J."/>
            <person name="Wasserman M."/>
            <person name="Watts T."/>
            <person name="Wilson D."/>
            <person name="Wilson R.K."/>
            <person name="Wing R.A."/>
            <person name="Wolfner M.F."/>
            <person name="Wong A."/>
            <person name="Wong G.K."/>
            <person name="Wu C.I."/>
            <person name="Wu G."/>
            <person name="Yamamoto D."/>
            <person name="Yang H.P."/>
            <person name="Yang S.P."/>
            <person name="Yorke J.A."/>
            <person name="Yoshida K."/>
            <person name="Zdobnov E."/>
            <person name="Zhang P."/>
            <person name="Zhang Y."/>
            <person name="Zimin A.V."/>
            <person name="Baldwin J."/>
            <person name="Abdouelleil A."/>
            <person name="Abdulkadir J."/>
            <person name="Abebe A."/>
            <person name="Abera B."/>
            <person name="Abreu J."/>
            <person name="Acer S.C."/>
            <person name="Aftuck L."/>
            <person name="Alexander A."/>
            <person name="An P."/>
            <person name="Anderson E."/>
            <person name="Anderson S."/>
            <person name="Arachi H."/>
            <person name="Azer M."/>
            <person name="Bachantsang P."/>
            <person name="Barry A."/>
            <person name="Bayul T."/>
            <person name="Berlin A."/>
            <person name="Bessette D."/>
            <person name="Bloom T."/>
            <person name="Blye J."/>
            <person name="Boguslavskiy L."/>
            <person name="Bonnet C."/>
            <person name="Boukhgalter B."/>
            <person name="Bourzgui I."/>
            <person name="Brown A."/>
            <person name="Cahill P."/>
            <person name="Channer S."/>
            <person name="Cheshatsang Y."/>
            <person name="Chuda L."/>
            <person name="Citroen M."/>
            <person name="Collymore A."/>
            <person name="Cooke P."/>
            <person name="Costello M."/>
            <person name="D'Aco K."/>
            <person name="Daza R."/>
            <person name="De Haan G."/>
            <person name="DeGray S."/>
            <person name="DeMaso C."/>
            <person name="Dhargay N."/>
            <person name="Dooley K."/>
            <person name="Dooley E."/>
            <person name="Doricent M."/>
            <person name="Dorje P."/>
            <person name="Dorjee K."/>
            <person name="Dupes A."/>
            <person name="Elong R."/>
            <person name="Falk J."/>
            <person name="Farina A."/>
            <person name="Faro S."/>
            <person name="Ferguson D."/>
            <person name="Fisher S."/>
            <person name="Foley C.D."/>
            <person name="Franke A."/>
            <person name="Friedrich D."/>
            <person name="Gadbois L."/>
            <person name="Gearin G."/>
            <person name="Gearin C.R."/>
            <person name="Giannoukos G."/>
            <person name="Goode T."/>
            <person name="Graham J."/>
            <person name="Grandbois E."/>
            <person name="Grewal S."/>
            <person name="Gyaltsen K."/>
            <person name="Hafez N."/>
            <person name="Hagos B."/>
            <person name="Hall J."/>
            <person name="Henson C."/>
            <person name="Hollinger A."/>
            <person name="Honan T."/>
            <person name="Huard M.D."/>
            <person name="Hughes L."/>
            <person name="Hurhula B."/>
            <person name="Husby M.E."/>
            <person name="Kamat A."/>
            <person name="Kanga B."/>
            <person name="Kashin S."/>
            <person name="Khazanovich D."/>
            <person name="Kisner P."/>
            <person name="Lance K."/>
            <person name="Lara M."/>
            <person name="Lee W."/>
            <person name="Lennon N."/>
            <person name="Letendre F."/>
            <person name="LeVine R."/>
            <person name="Lipovsky A."/>
            <person name="Liu X."/>
            <person name="Liu J."/>
            <person name="Liu S."/>
            <person name="Lokyitsang T."/>
            <person name="Lokyitsang Y."/>
            <person name="Lubonja R."/>
            <person name="Lui A."/>
            <person name="MacDonald P."/>
            <person name="Magnisalis V."/>
            <person name="Maru K."/>
            <person name="Matthews C."/>
            <person name="McCusker W."/>
            <person name="McDonough S."/>
            <person name="Mehta T."/>
            <person name="Meldrim J."/>
            <person name="Meneus L."/>
            <person name="Mihai O."/>
            <person name="Mihalev A."/>
            <person name="Mihova T."/>
            <person name="Mittelman R."/>
            <person name="Mlenga V."/>
            <person name="Montmayeur A."/>
            <person name="Mulrain L."/>
            <person name="Navidi A."/>
            <person name="Naylor J."/>
            <person name="Negash T."/>
            <person name="Nguyen T."/>
            <person name="Nguyen N."/>
            <person name="Nicol R."/>
            <person name="Norbu C."/>
            <person name="Norbu N."/>
            <person name="Novod N."/>
            <person name="O'Neill B."/>
            <person name="Osman S."/>
            <person name="Markiewicz E."/>
            <person name="Oyono O.L."/>
            <person name="Patti C."/>
            <person name="Phunkhang P."/>
            <person name="Pierre F."/>
            <person name="Priest M."/>
            <person name="Raghuraman S."/>
            <person name="Rege F."/>
            <person name="Reyes R."/>
            <person name="Rise C."/>
            <person name="Rogov P."/>
            <person name="Ross K."/>
            <person name="Ryan E."/>
            <person name="Settipalli S."/>
            <person name="Shea T."/>
            <person name="Sherpa N."/>
            <person name="Shi L."/>
            <person name="Shih D."/>
            <person name="Sparrow T."/>
            <person name="Spaulding J."/>
            <person name="Stalker J."/>
            <person name="Stange-Thomann N."/>
            <person name="Stavropoulos S."/>
            <person name="Stone C."/>
            <person name="Strader C."/>
            <person name="Tesfaye S."/>
            <person name="Thomson T."/>
            <person name="Thoulutsang Y."/>
            <person name="Thoulutsang D."/>
            <person name="Topham K."/>
            <person name="Topping I."/>
            <person name="Tsamla T."/>
            <person name="Vassiliev H."/>
            <person name="Vo A."/>
            <person name="Wangchuk T."/>
            <person name="Wangdi T."/>
            <person name="Weiand M."/>
            <person name="Wilkinson J."/>
            <person name="Wilson A."/>
            <person name="Yadav S."/>
            <person name="Young G."/>
            <person name="Yu Q."/>
            <person name="Zembek L."/>
            <person name="Zhong D."/>
            <person name="Zimmer A."/>
            <person name="Zwirko Z."/>
            <person name="Jaffe D.B."/>
            <person name="Alvarez P."/>
            <person name="Brockman W."/>
            <person name="Butler J."/>
            <person name="Chin C."/>
            <person name="Gnerre S."/>
            <person name="Grabherr M."/>
            <person name="Kleber M."/>
            <person name="Mauceli E."/>
            <person name="MacCallum I."/>
        </authorList>
    </citation>
    <scope>NUCLEOTIDE SEQUENCE [LARGE SCALE GENOMIC DNA]</scope>
    <source>
        <strain evidence="11">TSC#15010-1051.87</strain>
        <strain evidence="12">Tucson 15010-1051.87</strain>
    </source>
</reference>
<feature type="transmembrane region" description="Helical" evidence="8">
    <location>
        <begin position="688"/>
        <end position="713"/>
    </location>
</feature>
<dbReference type="KEGG" id="dvi:6622303"/>
<evidence type="ECO:0000256" key="6">
    <source>
        <dbReference type="ARBA" id="ARBA00023136"/>
    </source>
</evidence>
<evidence type="ECO:0000256" key="3">
    <source>
        <dbReference type="ARBA" id="ARBA00022475"/>
    </source>
</evidence>
<dbReference type="Pfam" id="PF07648">
    <property type="entry name" value="Kazal_2"/>
    <property type="match status" value="1"/>
</dbReference>
<dbReference type="FunCoup" id="B4LFS2">
    <property type="interactions" value="24"/>
</dbReference>
<feature type="region of interest" description="Disordered" evidence="9">
    <location>
        <begin position="809"/>
        <end position="838"/>
    </location>
</feature>
<evidence type="ECO:0000256" key="8">
    <source>
        <dbReference type="RuleBase" id="RU362056"/>
    </source>
</evidence>
<keyword evidence="8" id="KW-0813">Transport</keyword>
<dbReference type="GO" id="GO:0016323">
    <property type="term" value="C:basolateral plasma membrane"/>
    <property type="evidence" value="ECO:0007669"/>
    <property type="project" value="TreeGrafter"/>
</dbReference>
<dbReference type="EMBL" id="CH940647">
    <property type="protein sequence ID" value="KRF84313.1"/>
    <property type="molecule type" value="Genomic_DNA"/>
</dbReference>
<gene>
    <name evidence="11" type="primary">Dvir\GJ13169</name>
    <name evidence="11" type="ORF">Dvir_GJ13169</name>
</gene>
<dbReference type="AlphaFoldDB" id="B4LFS2"/>
<feature type="region of interest" description="Disordered" evidence="9">
    <location>
        <begin position="1"/>
        <end position="50"/>
    </location>
</feature>
<dbReference type="GO" id="GO:0043252">
    <property type="term" value="P:sodium-independent organic anion transport"/>
    <property type="evidence" value="ECO:0007669"/>
    <property type="project" value="TreeGrafter"/>
</dbReference>
<dbReference type="HOGENOM" id="CLU_008954_1_3_1"/>
<feature type="transmembrane region" description="Helical" evidence="8">
    <location>
        <begin position="348"/>
        <end position="378"/>
    </location>
</feature>
<keyword evidence="7" id="KW-1015">Disulfide bond</keyword>
<name>B4LFS2_DROVI</name>
<dbReference type="Proteomes" id="UP000008792">
    <property type="component" value="Unassembled WGS sequence"/>
</dbReference>
<keyword evidence="6 8" id="KW-0472">Membrane</keyword>
<evidence type="ECO:0000256" key="7">
    <source>
        <dbReference type="ARBA" id="ARBA00023157"/>
    </source>
</evidence>
<feature type="transmembrane region" description="Helical" evidence="8">
    <location>
        <begin position="232"/>
        <end position="253"/>
    </location>
</feature>
<feature type="transmembrane region" description="Helical" evidence="8">
    <location>
        <begin position="502"/>
        <end position="521"/>
    </location>
</feature>
<dbReference type="CDD" id="cd17336">
    <property type="entry name" value="MFS_SLCO_OATP"/>
    <property type="match status" value="1"/>
</dbReference>
<evidence type="ECO:0000256" key="2">
    <source>
        <dbReference type="ARBA" id="ARBA00009657"/>
    </source>
</evidence>
<feature type="transmembrane region" description="Helical" evidence="8">
    <location>
        <begin position="390"/>
        <end position="416"/>
    </location>
</feature>
<dbReference type="EMBL" id="CH940647">
    <property type="protein sequence ID" value="KRF84314.1"/>
    <property type="molecule type" value="Genomic_DNA"/>
</dbReference>
<feature type="region of interest" description="Disordered" evidence="9">
    <location>
        <begin position="142"/>
        <end position="165"/>
    </location>
</feature>
<evidence type="ECO:0000313" key="11">
    <source>
        <dbReference type="EMBL" id="EDW69299.1"/>
    </source>
</evidence>
<keyword evidence="3" id="KW-1003">Cell membrane</keyword>
<evidence type="ECO:0000259" key="10">
    <source>
        <dbReference type="PROSITE" id="PS51465"/>
    </source>
</evidence>
<keyword evidence="5 8" id="KW-1133">Transmembrane helix</keyword>